<evidence type="ECO:0000256" key="1">
    <source>
        <dbReference type="SAM" id="Phobius"/>
    </source>
</evidence>
<keyword evidence="1" id="KW-1133">Transmembrane helix</keyword>
<dbReference type="EMBL" id="BOQP01000011">
    <property type="protein sequence ID" value="GIM71723.1"/>
    <property type="molecule type" value="Genomic_DNA"/>
</dbReference>
<dbReference type="RefSeq" id="WP_212997543.1">
    <property type="nucleotide sequence ID" value="NZ_BAAATW010000008.1"/>
</dbReference>
<keyword evidence="4" id="KW-1185">Reference proteome</keyword>
<evidence type="ECO:0000313" key="3">
    <source>
        <dbReference type="EMBL" id="GIM71723.1"/>
    </source>
</evidence>
<feature type="transmembrane region" description="Helical" evidence="1">
    <location>
        <begin position="41"/>
        <end position="61"/>
    </location>
</feature>
<dbReference type="Proteomes" id="UP000680865">
    <property type="component" value="Unassembled WGS sequence"/>
</dbReference>
<reference evidence="3" key="1">
    <citation type="submission" date="2021-03" db="EMBL/GenBank/DDBJ databases">
        <title>Whole genome shotgun sequence of Actinoplanes consettensis NBRC 14913.</title>
        <authorList>
            <person name="Komaki H."/>
            <person name="Tamura T."/>
        </authorList>
    </citation>
    <scope>NUCLEOTIDE SEQUENCE</scope>
    <source>
        <strain evidence="3">NBRC 14913</strain>
    </source>
</reference>
<feature type="domain" description="FtsX extracellular" evidence="2">
    <location>
        <begin position="98"/>
        <end position="188"/>
    </location>
</feature>
<evidence type="ECO:0000259" key="2">
    <source>
        <dbReference type="Pfam" id="PF18075"/>
    </source>
</evidence>
<dbReference type="AlphaFoldDB" id="A0A919SIR3"/>
<dbReference type="Pfam" id="PF18075">
    <property type="entry name" value="FtsX_ECD"/>
    <property type="match status" value="1"/>
</dbReference>
<name>A0A919SIR3_9ACTN</name>
<protein>
    <recommendedName>
        <fullName evidence="2">FtsX extracellular domain-containing protein</fullName>
    </recommendedName>
</protein>
<organism evidence="3 4">
    <name type="scientific">Winogradskya consettensis</name>
    <dbReference type="NCBI Taxonomy" id="113560"/>
    <lineage>
        <taxon>Bacteria</taxon>
        <taxon>Bacillati</taxon>
        <taxon>Actinomycetota</taxon>
        <taxon>Actinomycetes</taxon>
        <taxon>Micromonosporales</taxon>
        <taxon>Micromonosporaceae</taxon>
        <taxon>Winogradskya</taxon>
    </lineage>
</organism>
<accession>A0A919SIR3</accession>
<dbReference type="Gene3D" id="3.30.70.3040">
    <property type="match status" value="1"/>
</dbReference>
<gene>
    <name evidence="3" type="ORF">Aco04nite_26710</name>
</gene>
<sequence length="198" mass="21488">MEQNLKELFDRALEGEPLPPPGDLTLTAMGAGRRIRRRRQFLVGGSAAAALVGALVLVNVVPGPESGEVPLTVPAAAAAMAKARPECDWTTRQNVTDVSIFLTYEVTDAQRAAIESGLQADPTVRNLDFESREAAYVKFKELWKDSPDFVQSVGPESLPESFRLTMTRASRYPDFLATYQHQPGVQDIVGGLCPGTSK</sequence>
<comment type="caution">
    <text evidence="3">The sequence shown here is derived from an EMBL/GenBank/DDBJ whole genome shotgun (WGS) entry which is preliminary data.</text>
</comment>
<proteinExistence type="predicted"/>
<keyword evidence="1" id="KW-0812">Transmembrane</keyword>
<evidence type="ECO:0000313" key="4">
    <source>
        <dbReference type="Proteomes" id="UP000680865"/>
    </source>
</evidence>
<dbReference type="InterPro" id="IPR040690">
    <property type="entry name" value="FtsX_ECD"/>
</dbReference>
<keyword evidence="1" id="KW-0472">Membrane</keyword>